<protein>
    <submittedName>
        <fullName evidence="3">FAD binding domain-containing protein</fullName>
    </submittedName>
</protein>
<dbReference type="EMBL" id="OCNH01000002">
    <property type="protein sequence ID" value="SOD90141.1"/>
    <property type="molecule type" value="Genomic_DNA"/>
</dbReference>
<name>A0A286G3N4_9BACT</name>
<proteinExistence type="predicted"/>
<dbReference type="InterPro" id="IPR036318">
    <property type="entry name" value="FAD-bd_PCMH-like_sf"/>
</dbReference>
<keyword evidence="1" id="KW-0472">Membrane</keyword>
<dbReference type="AlphaFoldDB" id="A0A286G3N4"/>
<evidence type="ECO:0000313" key="4">
    <source>
        <dbReference type="Proteomes" id="UP000219452"/>
    </source>
</evidence>
<sequence>MAHTTTHHITEWNNYHFNGPYPTKCLFNIDTDRNIVSLIDRFNDSASGIQALIKDSLANNERFRAYGSAWSLSNVAHQSDRMLFNASLNIRLEVKDSQLHPAKSYLSENLFLFQCGNTIKEISEFLQKKGKSLKTCGASNGQTIAGAISTGVHGSSIDVGSVQDCVVGLQLIIGPGANDLIYIERESRPALADEFARRIKSRVIRSDALFNAALVSLGAFGVIHGVVLEAEDIYLLKRYVKKISKADALQIAATMDFTNARFKLPDEVLRDGTVNRPFHYKLYINPYNASEDFVTEIIYKKPYRTNYPNPVPFVQNAIFKDIPTWVSAFAAKHKRIIPKILDALRSEAFPKVDEVIEGTLGEIFWDTSQSSAAFGCGFGIDIADSPKALDLFIDLMNDKGPIPGILSMRFVKASEATLGFTRFPTTCILEVDGVPWKGNQNMISLDDFLTDVIKTFRDNGIGFTLHWGKNAPWSFPNLVDLMYGNADDQWKDMRSILLSKEMADLFSNDFLNTVRLADYRVNIAPNFVALRDAIAASVV</sequence>
<dbReference type="InterPro" id="IPR010031">
    <property type="entry name" value="FAD_lactone_oxidase-like"/>
</dbReference>
<dbReference type="Proteomes" id="UP000219452">
    <property type="component" value="Unassembled WGS sequence"/>
</dbReference>
<keyword evidence="4" id="KW-1185">Reference proteome</keyword>
<evidence type="ECO:0000256" key="1">
    <source>
        <dbReference type="SAM" id="Phobius"/>
    </source>
</evidence>
<dbReference type="RefSeq" id="WP_097126865.1">
    <property type="nucleotide sequence ID" value="NZ_OCNH01000002.1"/>
</dbReference>
<dbReference type="PANTHER" id="PTHR43762:SF1">
    <property type="entry name" value="D-ARABINONO-1,4-LACTONE OXIDASE"/>
    <property type="match status" value="1"/>
</dbReference>
<feature type="domain" description="FAD linked oxidase N-terminal" evidence="2">
    <location>
        <begin position="45"/>
        <end position="174"/>
    </location>
</feature>
<evidence type="ECO:0000259" key="2">
    <source>
        <dbReference type="Pfam" id="PF01565"/>
    </source>
</evidence>
<dbReference type="OrthoDB" id="9800184at2"/>
<dbReference type="GO" id="GO:0050660">
    <property type="term" value="F:flavin adenine dinucleotide binding"/>
    <property type="evidence" value="ECO:0007669"/>
    <property type="project" value="InterPro"/>
</dbReference>
<dbReference type="PANTHER" id="PTHR43762">
    <property type="entry name" value="L-GULONOLACTONE OXIDASE"/>
    <property type="match status" value="1"/>
</dbReference>
<gene>
    <name evidence="3" type="ORF">SAMN06269250_3312</name>
</gene>
<evidence type="ECO:0000313" key="3">
    <source>
        <dbReference type="EMBL" id="SOD90141.1"/>
    </source>
</evidence>
<dbReference type="GO" id="GO:0016899">
    <property type="term" value="F:oxidoreductase activity, acting on the CH-OH group of donors, oxygen as acceptor"/>
    <property type="evidence" value="ECO:0007669"/>
    <property type="project" value="InterPro"/>
</dbReference>
<dbReference type="Pfam" id="PF01565">
    <property type="entry name" value="FAD_binding_4"/>
    <property type="match status" value="1"/>
</dbReference>
<keyword evidence="1" id="KW-0812">Transmembrane</keyword>
<dbReference type="SUPFAM" id="SSF56176">
    <property type="entry name" value="FAD-binding/transporter-associated domain-like"/>
    <property type="match status" value="1"/>
</dbReference>
<dbReference type="Gene3D" id="3.30.465.10">
    <property type="match status" value="1"/>
</dbReference>
<dbReference type="InterPro" id="IPR016169">
    <property type="entry name" value="FAD-bd_PCMH_sub2"/>
</dbReference>
<feature type="transmembrane region" description="Helical" evidence="1">
    <location>
        <begin position="208"/>
        <end position="228"/>
    </location>
</feature>
<dbReference type="InterPro" id="IPR006094">
    <property type="entry name" value="Oxid_FAD_bind_N"/>
</dbReference>
<organism evidence="3 4">
    <name type="scientific">Spirosoma fluviale</name>
    <dbReference type="NCBI Taxonomy" id="1597977"/>
    <lineage>
        <taxon>Bacteria</taxon>
        <taxon>Pseudomonadati</taxon>
        <taxon>Bacteroidota</taxon>
        <taxon>Cytophagia</taxon>
        <taxon>Cytophagales</taxon>
        <taxon>Cytophagaceae</taxon>
        <taxon>Spirosoma</taxon>
    </lineage>
</organism>
<reference evidence="4" key="1">
    <citation type="submission" date="2017-09" db="EMBL/GenBank/DDBJ databases">
        <authorList>
            <person name="Varghese N."/>
            <person name="Submissions S."/>
        </authorList>
    </citation>
    <scope>NUCLEOTIDE SEQUENCE [LARGE SCALE GENOMIC DNA]</scope>
    <source>
        <strain evidence="4">DSM 29961</strain>
    </source>
</reference>
<keyword evidence="1" id="KW-1133">Transmembrane helix</keyword>
<accession>A0A286G3N4</accession>